<dbReference type="SUPFAM" id="SSF63829">
    <property type="entry name" value="Calcium-dependent phosphotriesterase"/>
    <property type="match status" value="1"/>
</dbReference>
<name>M7XG62_9BACT</name>
<dbReference type="InterPro" id="IPR013658">
    <property type="entry name" value="SGL"/>
</dbReference>
<dbReference type="RefSeq" id="WP_008626420.1">
    <property type="nucleotide sequence ID" value="NZ_AMZY02000009.1"/>
</dbReference>
<dbReference type="Proteomes" id="UP000010953">
    <property type="component" value="Unassembled WGS sequence"/>
</dbReference>
<keyword evidence="2" id="KW-0732">Signal</keyword>
<comment type="caution">
    <text evidence="4">The sequence shown here is derived from an EMBL/GenBank/DDBJ whole genome shotgun (WGS) entry which is preliminary data.</text>
</comment>
<feature type="signal peptide" evidence="2">
    <location>
        <begin position="1"/>
        <end position="22"/>
    </location>
</feature>
<organism evidence="4 5">
    <name type="scientific">Mariniradius saccharolyticus AK6</name>
    <dbReference type="NCBI Taxonomy" id="1239962"/>
    <lineage>
        <taxon>Bacteria</taxon>
        <taxon>Pseudomonadati</taxon>
        <taxon>Bacteroidota</taxon>
        <taxon>Cytophagia</taxon>
        <taxon>Cytophagales</taxon>
        <taxon>Cyclobacteriaceae</taxon>
        <taxon>Mariniradius</taxon>
    </lineage>
</organism>
<dbReference type="GO" id="GO:0016787">
    <property type="term" value="F:hydrolase activity"/>
    <property type="evidence" value="ECO:0007669"/>
    <property type="project" value="UniProtKB-KW"/>
</dbReference>
<protein>
    <submittedName>
        <fullName evidence="4">Gluconolactonase</fullName>
    </submittedName>
</protein>
<dbReference type="Pfam" id="PF08450">
    <property type="entry name" value="SGL"/>
    <property type="match status" value="1"/>
</dbReference>
<dbReference type="InParanoid" id="M7XG62"/>
<evidence type="ECO:0000256" key="2">
    <source>
        <dbReference type="SAM" id="SignalP"/>
    </source>
</evidence>
<dbReference type="PANTHER" id="PTHR47572:SF4">
    <property type="entry name" value="LACTONASE DRP35"/>
    <property type="match status" value="1"/>
</dbReference>
<dbReference type="InterPro" id="IPR051262">
    <property type="entry name" value="SMP-30/CGR1_Lactonase"/>
</dbReference>
<evidence type="ECO:0000259" key="3">
    <source>
        <dbReference type="Pfam" id="PF08450"/>
    </source>
</evidence>
<evidence type="ECO:0000256" key="1">
    <source>
        <dbReference type="ARBA" id="ARBA00022801"/>
    </source>
</evidence>
<keyword evidence="5" id="KW-1185">Reference proteome</keyword>
<evidence type="ECO:0000313" key="4">
    <source>
        <dbReference type="EMBL" id="EMS33538.1"/>
    </source>
</evidence>
<dbReference type="eggNOG" id="COG3386">
    <property type="taxonomic scope" value="Bacteria"/>
</dbReference>
<dbReference type="PANTHER" id="PTHR47572">
    <property type="entry name" value="LIPOPROTEIN-RELATED"/>
    <property type="match status" value="1"/>
</dbReference>
<evidence type="ECO:0000313" key="5">
    <source>
        <dbReference type="Proteomes" id="UP000010953"/>
    </source>
</evidence>
<accession>M7XG62</accession>
<gene>
    <name evidence="4" type="ORF">C943_04416</name>
</gene>
<sequence>MKKHQFLHLCLAGLLLTGTSFAQIEDKTGIVAKGAKVEKAGDGYNFTEGPAVAKNGDVYFTDQPNDHIHKWSAKDGKVSLFMENTSRSNGTYFDKNGILISCADLENELLAIGPDGKTEVLVTDYQGKKLNGPNDLWIAPNGTMYVTDPLYKRAWWKRSPEMQQDGEHVYMLSADRKTFTRVADDLTKPNGIIGTPDGKKLYVADIGAGKTYSFDILSDGSLANKQLFAELGSDGMTIDAKGNIYLTGKGVTVFNPKGEQIAQIPIEERWTANVVFGGKDRKTLFITAMGSVYTLKMKVKGAY</sequence>
<proteinExistence type="predicted"/>
<dbReference type="EMBL" id="AMZY02000009">
    <property type="protein sequence ID" value="EMS33538.1"/>
    <property type="molecule type" value="Genomic_DNA"/>
</dbReference>
<dbReference type="AlphaFoldDB" id="M7XG62"/>
<dbReference type="OrthoDB" id="241638at2"/>
<dbReference type="STRING" id="1239962.C943_04416"/>
<feature type="chain" id="PRO_5004087861" evidence="2">
    <location>
        <begin position="23"/>
        <end position="303"/>
    </location>
</feature>
<feature type="domain" description="SMP-30/Gluconolactonase/LRE-like region" evidence="3">
    <location>
        <begin position="46"/>
        <end position="288"/>
    </location>
</feature>
<reference evidence="4" key="1">
    <citation type="submission" date="2013-01" db="EMBL/GenBank/DDBJ databases">
        <title>Genome assembly of Mariniradius saccharolyticus AK6.</title>
        <authorList>
            <person name="Vaidya B."/>
            <person name="Khatri I."/>
            <person name="Tanuku N.R.S."/>
            <person name="Subramanian S."/>
            <person name="Pinnaka A."/>
        </authorList>
    </citation>
    <scope>NUCLEOTIDE SEQUENCE [LARGE SCALE GENOMIC DNA]</scope>
    <source>
        <strain evidence="4">AK6</strain>
    </source>
</reference>
<dbReference type="InterPro" id="IPR011042">
    <property type="entry name" value="6-blade_b-propeller_TolB-like"/>
</dbReference>
<keyword evidence="1" id="KW-0378">Hydrolase</keyword>
<dbReference type="Gene3D" id="2.120.10.30">
    <property type="entry name" value="TolB, C-terminal domain"/>
    <property type="match status" value="1"/>
</dbReference>